<feature type="binding site" evidence="11">
    <location>
        <position position="159"/>
    </location>
    <ligand>
        <name>CTP</name>
        <dbReference type="ChEBI" id="CHEBI:37563"/>
    </ligand>
</feature>
<proteinExistence type="inferred from homology"/>
<evidence type="ECO:0000256" key="11">
    <source>
        <dbReference type="HAMAP-Rule" id="MF_01263"/>
    </source>
</evidence>
<organism evidence="15 16">
    <name type="scientific">Streptococcus rubneri</name>
    <dbReference type="NCBI Taxonomy" id="1234680"/>
    <lineage>
        <taxon>Bacteria</taxon>
        <taxon>Bacillati</taxon>
        <taxon>Bacillota</taxon>
        <taxon>Bacilli</taxon>
        <taxon>Lactobacillales</taxon>
        <taxon>Streptococcaceae</taxon>
        <taxon>Streptococcus</taxon>
    </lineage>
</organism>
<dbReference type="Gene3D" id="3.30.460.10">
    <property type="entry name" value="Beta Polymerase, domain 2"/>
    <property type="match status" value="1"/>
</dbReference>
<comment type="caution">
    <text evidence="15">The sequence shown here is derived from an EMBL/GenBank/DDBJ whole genome shotgun (WGS) entry which is preliminary data.</text>
</comment>
<evidence type="ECO:0000256" key="7">
    <source>
        <dbReference type="ARBA" id="ARBA00022800"/>
    </source>
</evidence>
<dbReference type="Gene3D" id="1.10.246.80">
    <property type="match status" value="1"/>
</dbReference>
<evidence type="ECO:0000313" key="16">
    <source>
        <dbReference type="Proteomes" id="UP000297986"/>
    </source>
</evidence>
<dbReference type="GO" id="GO:0005524">
    <property type="term" value="F:ATP binding"/>
    <property type="evidence" value="ECO:0007669"/>
    <property type="project" value="UniProtKB-UniRule"/>
</dbReference>
<dbReference type="PANTHER" id="PTHR46173:SF1">
    <property type="entry name" value="CCA TRNA NUCLEOTIDYLTRANSFERASE 1, MITOCHONDRIAL"/>
    <property type="match status" value="1"/>
</dbReference>
<keyword evidence="4 11" id="KW-0548">Nucleotidyltransferase</keyword>
<feature type="binding site" evidence="11">
    <location>
        <position position="168"/>
    </location>
    <ligand>
        <name>CTP</name>
        <dbReference type="ChEBI" id="CHEBI:37563"/>
    </ligand>
</feature>
<feature type="binding site" evidence="11">
    <location>
        <position position="168"/>
    </location>
    <ligand>
        <name>ATP</name>
        <dbReference type="ChEBI" id="CHEBI:30616"/>
    </ligand>
</feature>
<evidence type="ECO:0000256" key="3">
    <source>
        <dbReference type="ARBA" id="ARBA00022694"/>
    </source>
</evidence>
<evidence type="ECO:0000256" key="10">
    <source>
        <dbReference type="ARBA" id="ARBA00022884"/>
    </source>
</evidence>
<comment type="similarity">
    <text evidence="11">Belongs to the tRNA nucleotidyltransferase/poly(A) polymerase family. Bacterial CCA-adding enzyme type 3 subfamily.</text>
</comment>
<comment type="catalytic activity">
    <reaction evidence="11">
        <text>a tRNA with a 3' CCA end + 2 CTP + ATP = a tRNA with a 3' CCACCA end + 3 diphosphate</text>
        <dbReference type="Rhea" id="RHEA:76235"/>
        <dbReference type="Rhea" id="RHEA-COMP:10468"/>
        <dbReference type="Rhea" id="RHEA-COMP:18655"/>
        <dbReference type="ChEBI" id="CHEBI:30616"/>
        <dbReference type="ChEBI" id="CHEBI:33019"/>
        <dbReference type="ChEBI" id="CHEBI:37563"/>
        <dbReference type="ChEBI" id="CHEBI:83071"/>
        <dbReference type="ChEBI" id="CHEBI:195187"/>
    </reaction>
</comment>
<keyword evidence="16" id="KW-1185">Reference proteome</keyword>
<gene>
    <name evidence="11" type="primary">cca</name>
    <name evidence="15" type="ORF">E5S68_03075</name>
</gene>
<keyword evidence="3 11" id="KW-0819">tRNA processing</keyword>
<dbReference type="SUPFAM" id="SSF81301">
    <property type="entry name" value="Nucleotidyltransferase"/>
    <property type="match status" value="1"/>
</dbReference>
<evidence type="ECO:0000256" key="2">
    <source>
        <dbReference type="ARBA" id="ARBA00022679"/>
    </source>
</evidence>
<dbReference type="InterPro" id="IPR032828">
    <property type="entry name" value="PolyA_RNA-bd"/>
</dbReference>
<keyword evidence="6 11" id="KW-0547">Nucleotide-binding</keyword>
<evidence type="ECO:0000256" key="8">
    <source>
        <dbReference type="ARBA" id="ARBA00022840"/>
    </source>
</evidence>
<dbReference type="Pfam" id="PF13735">
    <property type="entry name" value="tRNA_NucTran2_2"/>
    <property type="match status" value="1"/>
</dbReference>
<reference evidence="15 16" key="1">
    <citation type="submission" date="2019-04" db="EMBL/GenBank/DDBJ databases">
        <title>Genome sequencing of Streptococcus rubneri DSM 26920(T).</title>
        <authorList>
            <person name="Kook J.-K."/>
            <person name="Park S.-N."/>
            <person name="Lim Y.K."/>
        </authorList>
    </citation>
    <scope>NUCLEOTIDE SEQUENCE [LARGE SCALE GENOMIC DNA]</scope>
    <source>
        <strain evidence="15 16">DSM 26920</strain>
    </source>
</reference>
<feature type="binding site" evidence="11">
    <location>
        <position position="162"/>
    </location>
    <ligand>
        <name>ATP</name>
        <dbReference type="ChEBI" id="CHEBI:30616"/>
    </ligand>
</feature>
<dbReference type="GO" id="GO:0000287">
    <property type="term" value="F:magnesium ion binding"/>
    <property type="evidence" value="ECO:0007669"/>
    <property type="project" value="UniProtKB-UniRule"/>
</dbReference>
<comment type="subunit">
    <text evidence="11">Homodimer.</text>
</comment>
<accession>A0A4Z1DZ00</accession>
<dbReference type="InterPro" id="IPR002646">
    <property type="entry name" value="PolA_pol_head_dom"/>
</dbReference>
<dbReference type="InterPro" id="IPR050264">
    <property type="entry name" value="Bact_CCA-adding_enz_type3_sf"/>
</dbReference>
<evidence type="ECO:0000259" key="14">
    <source>
        <dbReference type="Pfam" id="PF13735"/>
    </source>
</evidence>
<dbReference type="EMBL" id="SRRP01000001">
    <property type="protein sequence ID" value="TGN91948.1"/>
    <property type="molecule type" value="Genomic_DNA"/>
</dbReference>
<feature type="binding site" evidence="11">
    <location>
        <position position="159"/>
    </location>
    <ligand>
        <name>ATP</name>
        <dbReference type="ChEBI" id="CHEBI:30616"/>
    </ligand>
</feature>
<keyword evidence="8 11" id="KW-0067">ATP-binding</keyword>
<feature type="binding site" evidence="11">
    <location>
        <position position="165"/>
    </location>
    <ligand>
        <name>CTP</name>
        <dbReference type="ChEBI" id="CHEBI:37563"/>
    </ligand>
</feature>
<feature type="binding site" evidence="11">
    <location>
        <position position="35"/>
    </location>
    <ligand>
        <name>ATP</name>
        <dbReference type="ChEBI" id="CHEBI:30616"/>
    </ligand>
</feature>
<feature type="binding site" evidence="11">
    <location>
        <position position="162"/>
    </location>
    <ligand>
        <name>CTP</name>
        <dbReference type="ChEBI" id="CHEBI:37563"/>
    </ligand>
</feature>
<keyword evidence="7 11" id="KW-0692">RNA repair</keyword>
<comment type="function">
    <text evidence="11">Catalyzes the addition and repair of the essential 3'-terminal CCA sequence in tRNAs without using a nucleic acid template. Adds these three nucleotides in the order of C, C, and A to the tRNA nucleotide-73, using CTP and ATP as substrates and producing inorganic pyrophosphate. tRNA 3'-terminal CCA addition is required both for tRNA processing and repair. Also involved in tRNA surveillance by mediating tandem CCA addition to generate a CCACCA at the 3' terminus of unstable tRNAs. While stable tRNAs receive only 3'-terminal CCA, unstable tRNAs are marked with CCACCA and rapidly degraded.</text>
</comment>
<evidence type="ECO:0000313" key="15">
    <source>
        <dbReference type="EMBL" id="TGN91948.1"/>
    </source>
</evidence>
<comment type="cofactor">
    <cofactor evidence="1 11">
        <name>Mg(2+)</name>
        <dbReference type="ChEBI" id="CHEBI:18420"/>
    </cofactor>
</comment>
<comment type="miscellaneous">
    <text evidence="11">A single active site specifically recognizes both ATP and CTP and is responsible for their addition.</text>
</comment>
<dbReference type="Gene3D" id="1.20.58.560">
    <property type="match status" value="1"/>
</dbReference>
<keyword evidence="5 11" id="KW-0479">Metal-binding</keyword>
<feature type="domain" description="CCA-adding enzyme C-terminal" evidence="14">
    <location>
        <begin position="250"/>
        <end position="394"/>
    </location>
</feature>
<keyword evidence="9 11" id="KW-0460">Magnesium</keyword>
<dbReference type="EC" id="2.7.7.72" evidence="11"/>
<evidence type="ECO:0000259" key="13">
    <source>
        <dbReference type="Pfam" id="PF12627"/>
    </source>
</evidence>
<evidence type="ECO:0000256" key="5">
    <source>
        <dbReference type="ARBA" id="ARBA00022723"/>
    </source>
</evidence>
<keyword evidence="10 11" id="KW-0694">RNA-binding</keyword>
<dbReference type="OrthoDB" id="9805698at2"/>
<feature type="domain" description="Poly A polymerase head" evidence="12">
    <location>
        <begin position="27"/>
        <end position="147"/>
    </location>
</feature>
<name>A0A4Z1DZ00_9STRE</name>
<feature type="binding site" evidence="11">
    <location>
        <position position="165"/>
    </location>
    <ligand>
        <name>ATP</name>
        <dbReference type="ChEBI" id="CHEBI:30616"/>
    </ligand>
</feature>
<protein>
    <recommendedName>
        <fullName evidence="11">CCA-adding enzyme</fullName>
        <ecNumber evidence="11">2.7.7.72</ecNumber>
    </recommendedName>
    <alternativeName>
        <fullName evidence="11">CCA tRNA nucleotidyltransferase</fullName>
    </alternativeName>
    <alternativeName>
        <fullName evidence="11">tRNA CCA-pyrophosphorylase</fullName>
    </alternativeName>
    <alternativeName>
        <fullName evidence="11">tRNA adenylyl-/cytidylyl- transferase</fullName>
    </alternativeName>
    <alternativeName>
        <fullName evidence="11">tRNA nucleotidyltransferase</fullName>
    </alternativeName>
    <alternativeName>
        <fullName evidence="11">tRNA-NT</fullName>
    </alternativeName>
</protein>
<dbReference type="Proteomes" id="UP000297986">
    <property type="component" value="Unassembled WGS sequence"/>
</dbReference>
<dbReference type="InterPro" id="IPR023068">
    <property type="entry name" value="CCA-adding_enz_firmicutes"/>
</dbReference>
<feature type="binding site" evidence="11">
    <location>
        <position position="32"/>
    </location>
    <ligand>
        <name>CTP</name>
        <dbReference type="ChEBI" id="CHEBI:37563"/>
    </ligand>
</feature>
<sequence length="406" mass="46415">MRLKKLPSEFQEALPILEKIRKAGYEAYFVGGSVRDAILGRPIHDVDIASSSYPEETKAIFERTIDVGIEHGTVLVLENHREYEITTFRTEDVYVDFRRPSSVTFVRSLEEDLKRRDFTVNAFALSEEGEIIDLFNGLEDLETRILRAVGEATERFNEDALRIMRGFRFQASLGFDLEEATFKAMADCAPLLEKISVERVFIELDKLLLAPFWRKGLEGVIASQSYQYLPLLQNSQSSLEKLFQLSMDYTFTSSEQAWAALLLTLDENKVSAFFKKWKTSRDFAKKVEQLVEIYQLRLMGSLNRRDVYRYDKSLLLSSEELRQAKGLAVDFQAIEELYDSLTIHDKHEIVVNGGMLMKEYGLKPGPGLGQVLSAIEWAIVDGELENDKQAIGDFLSHYLEAKKGEV</sequence>
<dbReference type="GO" id="GO:0042245">
    <property type="term" value="P:RNA repair"/>
    <property type="evidence" value="ECO:0007669"/>
    <property type="project" value="UniProtKB-KW"/>
</dbReference>
<dbReference type="CDD" id="cd05398">
    <property type="entry name" value="NT_ClassII-CCAase"/>
    <property type="match status" value="1"/>
</dbReference>
<comment type="catalytic activity">
    <reaction evidence="11">
        <text>a tRNA precursor + 2 CTP + ATP = a tRNA with a 3' CCA end + 3 diphosphate</text>
        <dbReference type="Rhea" id="RHEA:14433"/>
        <dbReference type="Rhea" id="RHEA-COMP:10465"/>
        <dbReference type="Rhea" id="RHEA-COMP:10468"/>
        <dbReference type="ChEBI" id="CHEBI:30616"/>
        <dbReference type="ChEBI" id="CHEBI:33019"/>
        <dbReference type="ChEBI" id="CHEBI:37563"/>
        <dbReference type="ChEBI" id="CHEBI:74896"/>
        <dbReference type="ChEBI" id="CHEBI:83071"/>
        <dbReference type="EC" id="2.7.7.72"/>
    </reaction>
</comment>
<dbReference type="Pfam" id="PF12627">
    <property type="entry name" value="PolyA_pol_RNAbd"/>
    <property type="match status" value="1"/>
</dbReference>
<feature type="binding site" evidence="11">
    <location>
        <position position="32"/>
    </location>
    <ligand>
        <name>ATP</name>
        <dbReference type="ChEBI" id="CHEBI:30616"/>
    </ligand>
</feature>
<feature type="binding site" evidence="11">
    <location>
        <position position="116"/>
    </location>
    <ligand>
        <name>ATP</name>
        <dbReference type="ChEBI" id="CHEBI:30616"/>
    </ligand>
</feature>
<evidence type="ECO:0000256" key="6">
    <source>
        <dbReference type="ARBA" id="ARBA00022741"/>
    </source>
</evidence>
<evidence type="ECO:0000256" key="9">
    <source>
        <dbReference type="ARBA" id="ARBA00022842"/>
    </source>
</evidence>
<feature type="binding site" evidence="11">
    <location>
        <position position="47"/>
    </location>
    <ligand>
        <name>Mg(2+)</name>
        <dbReference type="ChEBI" id="CHEBI:18420"/>
    </ligand>
</feature>
<dbReference type="InterPro" id="IPR043519">
    <property type="entry name" value="NT_sf"/>
</dbReference>
<dbReference type="PANTHER" id="PTHR46173">
    <property type="entry name" value="CCA TRNA NUCLEOTIDYLTRANSFERASE 1, MITOCHONDRIAL"/>
    <property type="match status" value="1"/>
</dbReference>
<feature type="domain" description="tRNA nucleotidyltransferase/poly(A) polymerase RNA and SrmB- binding" evidence="13">
    <location>
        <begin position="174"/>
        <end position="231"/>
    </location>
</feature>
<dbReference type="AlphaFoldDB" id="A0A4Z1DZ00"/>
<evidence type="ECO:0000256" key="4">
    <source>
        <dbReference type="ARBA" id="ARBA00022695"/>
    </source>
</evidence>
<dbReference type="InterPro" id="IPR032810">
    <property type="entry name" value="CCA-adding_enz_C"/>
</dbReference>
<dbReference type="Pfam" id="PF01743">
    <property type="entry name" value="PolyA_pol"/>
    <property type="match status" value="1"/>
</dbReference>
<keyword evidence="2 11" id="KW-0808">Transferase</keyword>
<dbReference type="NCBIfam" id="NF009814">
    <property type="entry name" value="PRK13299.1"/>
    <property type="match status" value="1"/>
</dbReference>
<dbReference type="GO" id="GO:0160016">
    <property type="term" value="F:CCACCA tRNA nucleotidyltransferase activity"/>
    <property type="evidence" value="ECO:0007669"/>
    <property type="project" value="RHEA"/>
</dbReference>
<feature type="binding site" evidence="11">
    <location>
        <position position="116"/>
    </location>
    <ligand>
        <name>CTP</name>
        <dbReference type="ChEBI" id="CHEBI:37563"/>
    </ligand>
</feature>
<dbReference type="GO" id="GO:0001680">
    <property type="term" value="P:tRNA 3'-terminal CCA addition"/>
    <property type="evidence" value="ECO:0007669"/>
    <property type="project" value="UniProtKB-UniRule"/>
</dbReference>
<dbReference type="Gene3D" id="1.10.110.30">
    <property type="match status" value="1"/>
</dbReference>
<evidence type="ECO:0000259" key="12">
    <source>
        <dbReference type="Pfam" id="PF01743"/>
    </source>
</evidence>
<dbReference type="RefSeq" id="WP_135782307.1">
    <property type="nucleotide sequence ID" value="NZ_MRXY01000010.1"/>
</dbReference>
<feature type="binding site" evidence="11">
    <location>
        <position position="45"/>
    </location>
    <ligand>
        <name>Mg(2+)</name>
        <dbReference type="ChEBI" id="CHEBI:18420"/>
    </ligand>
</feature>
<dbReference type="HAMAP" id="MF_01263">
    <property type="entry name" value="CCA_bact_type3"/>
    <property type="match status" value="1"/>
</dbReference>
<evidence type="ECO:0000256" key="1">
    <source>
        <dbReference type="ARBA" id="ARBA00001946"/>
    </source>
</evidence>
<dbReference type="GO" id="GO:0000049">
    <property type="term" value="F:tRNA binding"/>
    <property type="evidence" value="ECO:0007669"/>
    <property type="project" value="UniProtKB-UniRule"/>
</dbReference>
<dbReference type="GO" id="GO:0004810">
    <property type="term" value="F:CCA tRNA nucleotidyltransferase activity"/>
    <property type="evidence" value="ECO:0007669"/>
    <property type="project" value="UniProtKB-UniRule"/>
</dbReference>
<dbReference type="SUPFAM" id="SSF81891">
    <property type="entry name" value="Poly A polymerase C-terminal region-like"/>
    <property type="match status" value="1"/>
</dbReference>
<feature type="binding site" evidence="11">
    <location>
        <position position="35"/>
    </location>
    <ligand>
        <name>CTP</name>
        <dbReference type="ChEBI" id="CHEBI:37563"/>
    </ligand>
</feature>